<protein>
    <recommendedName>
        <fullName evidence="12">RING-type domain-containing protein</fullName>
    </recommendedName>
</protein>
<evidence type="ECO:0000256" key="1">
    <source>
        <dbReference type="ARBA" id="ARBA00004370"/>
    </source>
</evidence>
<keyword evidence="5" id="KW-0472">Membrane</keyword>
<feature type="region of interest" description="Disordered" evidence="7">
    <location>
        <begin position="121"/>
        <end position="143"/>
    </location>
</feature>
<comment type="caution">
    <text evidence="10">The sequence shown here is derived from an EMBL/GenBank/DDBJ whole genome shotgun (WGS) entry which is preliminary data.</text>
</comment>
<feature type="region of interest" description="Disordered" evidence="7">
    <location>
        <begin position="37"/>
        <end position="58"/>
    </location>
</feature>
<dbReference type="Pfam" id="PF13639">
    <property type="entry name" value="zf-RING_2"/>
    <property type="match status" value="1"/>
</dbReference>
<evidence type="ECO:0000256" key="3">
    <source>
        <dbReference type="ARBA" id="ARBA00022771"/>
    </source>
</evidence>
<dbReference type="PANTHER" id="PTHR46151:SF18">
    <property type="entry name" value="NEP1-INTERACTING PROTEIN-LIKE 2"/>
    <property type="match status" value="1"/>
</dbReference>
<dbReference type="EMBL" id="CAUYUE010000005">
    <property type="protein sequence ID" value="CAK0771639.1"/>
    <property type="molecule type" value="Genomic_DNA"/>
</dbReference>
<dbReference type="GO" id="GO:0016020">
    <property type="term" value="C:membrane"/>
    <property type="evidence" value="ECO:0007669"/>
    <property type="project" value="UniProtKB-SubCell"/>
</dbReference>
<dbReference type="PROSITE" id="PS50089">
    <property type="entry name" value="ZF_RING_2"/>
    <property type="match status" value="1"/>
</dbReference>
<evidence type="ECO:0000256" key="6">
    <source>
        <dbReference type="PROSITE-ProRule" id="PRU00322"/>
    </source>
</evidence>
<feature type="compositionally biased region" description="Basic and acidic residues" evidence="7">
    <location>
        <begin position="47"/>
        <end position="56"/>
    </location>
</feature>
<evidence type="ECO:0000313" key="11">
    <source>
        <dbReference type="Proteomes" id="UP001314263"/>
    </source>
</evidence>
<dbReference type="SMART" id="SM00547">
    <property type="entry name" value="ZnF_RBZ"/>
    <property type="match status" value="1"/>
</dbReference>
<dbReference type="InterPro" id="IPR001876">
    <property type="entry name" value="Znf_RanBP2"/>
</dbReference>
<evidence type="ECO:0000256" key="7">
    <source>
        <dbReference type="SAM" id="MobiDB-lite"/>
    </source>
</evidence>
<dbReference type="PROSITE" id="PS50199">
    <property type="entry name" value="ZF_RANBP2_2"/>
    <property type="match status" value="1"/>
</dbReference>
<dbReference type="AlphaFoldDB" id="A0AAV1HZX5"/>
<evidence type="ECO:0000259" key="8">
    <source>
        <dbReference type="PROSITE" id="PS50089"/>
    </source>
</evidence>
<name>A0AAV1HZX5_9CHLO</name>
<evidence type="ECO:0000256" key="4">
    <source>
        <dbReference type="ARBA" id="ARBA00022833"/>
    </source>
</evidence>
<proteinExistence type="predicted"/>
<comment type="subcellular location">
    <subcellularLocation>
        <location evidence="1">Membrane</location>
    </subcellularLocation>
</comment>
<evidence type="ECO:0000256" key="2">
    <source>
        <dbReference type="ARBA" id="ARBA00022723"/>
    </source>
</evidence>
<evidence type="ECO:0000256" key="5">
    <source>
        <dbReference type="ARBA" id="ARBA00023136"/>
    </source>
</evidence>
<feature type="domain" description="RING-type" evidence="8">
    <location>
        <begin position="276"/>
        <end position="318"/>
    </location>
</feature>
<dbReference type="SMART" id="SM00184">
    <property type="entry name" value="RING"/>
    <property type="match status" value="1"/>
</dbReference>
<dbReference type="CDD" id="cd16454">
    <property type="entry name" value="RING-H2_PA-TM-RING"/>
    <property type="match status" value="1"/>
</dbReference>
<keyword evidence="3 6" id="KW-0863">Zinc-finger</keyword>
<organism evidence="10 11">
    <name type="scientific">Coccomyxa viridis</name>
    <dbReference type="NCBI Taxonomy" id="1274662"/>
    <lineage>
        <taxon>Eukaryota</taxon>
        <taxon>Viridiplantae</taxon>
        <taxon>Chlorophyta</taxon>
        <taxon>core chlorophytes</taxon>
        <taxon>Trebouxiophyceae</taxon>
        <taxon>Trebouxiophyceae incertae sedis</taxon>
        <taxon>Coccomyxaceae</taxon>
        <taxon>Coccomyxa</taxon>
    </lineage>
</organism>
<dbReference type="Gene3D" id="2.30.30.380">
    <property type="entry name" value="Zn-finger domain of Sec23/24"/>
    <property type="match status" value="1"/>
</dbReference>
<dbReference type="InterPro" id="IPR001841">
    <property type="entry name" value="Znf_RING"/>
</dbReference>
<evidence type="ECO:0000313" key="10">
    <source>
        <dbReference type="EMBL" id="CAK0771639.1"/>
    </source>
</evidence>
<accession>A0AAV1HZX5</accession>
<dbReference type="InterPro" id="IPR013083">
    <property type="entry name" value="Znf_RING/FYVE/PHD"/>
</dbReference>
<dbReference type="PROSITE" id="PS01358">
    <property type="entry name" value="ZF_RANBP2_1"/>
    <property type="match status" value="1"/>
</dbReference>
<keyword evidence="11" id="KW-1185">Reference proteome</keyword>
<evidence type="ECO:0000259" key="9">
    <source>
        <dbReference type="PROSITE" id="PS50199"/>
    </source>
</evidence>
<dbReference type="Gene3D" id="3.30.40.10">
    <property type="entry name" value="Zinc/RING finger domain, C3HC4 (zinc finger)"/>
    <property type="match status" value="1"/>
</dbReference>
<reference evidence="10 11" key="1">
    <citation type="submission" date="2023-10" db="EMBL/GenBank/DDBJ databases">
        <authorList>
            <person name="Maclean D."/>
            <person name="Macfadyen A."/>
        </authorList>
    </citation>
    <scope>NUCLEOTIDE SEQUENCE [LARGE SCALE GENOMIC DNA]</scope>
</reference>
<dbReference type="PANTHER" id="PTHR46151">
    <property type="entry name" value="NEP1-INTERACTING PROTEIN-LIKE 2"/>
    <property type="match status" value="1"/>
</dbReference>
<gene>
    <name evidence="10" type="ORF">CVIRNUC_003881</name>
</gene>
<feature type="domain" description="RanBP2-type" evidence="9">
    <location>
        <begin position="7"/>
        <end position="36"/>
    </location>
</feature>
<dbReference type="SUPFAM" id="SSF90209">
    <property type="entry name" value="Ran binding protein zinc finger-like"/>
    <property type="match status" value="1"/>
</dbReference>
<evidence type="ECO:0008006" key="12">
    <source>
        <dbReference type="Google" id="ProtNLM"/>
    </source>
</evidence>
<keyword evidence="2" id="KW-0479">Metal-binding</keyword>
<sequence>MSDISLIQEEWACARCTLVNPPSNVICVVCGATHPLPEQTISRPQRPGRDRPREQHSGAWSRAMGFLGAVAGSAAGAILSSTRRGARRGAGDHAIWMAFGAAAGIEVVQLVRHIAARTGHLGEDSQRRLSRPQRGPRQIRRRDPAVFQDYLRSEHDEVPWVQRDSSEALHLLAAARQGRTPQRRVERLALLQLLMQLHRQAHERTGDPMSALGAAMAQQQFHTVLDGMSYEEMYEYFGGPSVAQGVPAEAMSNLPSTTVRVLEGLPSIDGKKASSCSICLEDFARGQRVRELPKCQHVYHAHCVDRWLCMHNACPLCRVPAV</sequence>
<keyword evidence="4" id="KW-0862">Zinc</keyword>
<dbReference type="SUPFAM" id="SSF57850">
    <property type="entry name" value="RING/U-box"/>
    <property type="match status" value="1"/>
</dbReference>
<dbReference type="GO" id="GO:0008270">
    <property type="term" value="F:zinc ion binding"/>
    <property type="evidence" value="ECO:0007669"/>
    <property type="project" value="UniProtKB-KW"/>
</dbReference>
<dbReference type="InterPro" id="IPR036443">
    <property type="entry name" value="Znf_RanBP2_sf"/>
</dbReference>
<dbReference type="Proteomes" id="UP001314263">
    <property type="component" value="Unassembled WGS sequence"/>
</dbReference>